<dbReference type="FunFam" id="1.10.472.80:FF:000002">
    <property type="entry name" value="Ecotropic viral integration site 5"/>
    <property type="match status" value="1"/>
</dbReference>
<dbReference type="PANTHER" id="PTHR47219:SF12">
    <property type="entry name" value="ECOTROPIC VIRAL INTEGRATION SITE 5 LIKE"/>
    <property type="match status" value="1"/>
</dbReference>
<accession>A0A8C3FT08</accession>
<dbReference type="PROSITE" id="PS50086">
    <property type="entry name" value="TBC_RABGAP"/>
    <property type="match status" value="1"/>
</dbReference>
<sequence>MNIPDTLSLPEMASPAVSPDSSSHEALSSVNSAPACSPTSDSENLSPDELELLAKLEEQNRLLEADSKSMRSMNGSRRNSGSSLVSSSSASSNLSHLEEDTWILWGRIVNEWDEWRKKKEKLLKELIRKGIPHHFRAIVWQLLCSATDMPVKNQYSELLKMSSPCEKLIRRDIARTYPEHEFFKGQDSLGQEVLFNVMKAYSLVDREVGYCQGSAFIVGLLLMQMPEEEAFCVFVRLMQEYRLRELFKPSMAELGLCIYQFEYMLQEQLPDLNIHFRSQSFLTSMYSSSWFLTLFLTTFPLPVATRVFDIFMYEGLEIVFRVGMALLQFNQTELMQLDMEGMSQYFQKVIPHQFDSCPDKLILKAYQVKYNPKKMKRLEKEYAAIKNKEMEEQIEIKRLRTENRLLKQRIETLEKGQVTRAQEAEENYIIKRELAVVKQQCSSATENLQKAQSTIRQLQDQQGNPRFTEEFVNHLETELEQSRLRETETLGALKEMQDKVLDMEKKNSSLPDENNVARLQEELKALKVREVAALTSLKELQLQVKDLNDSWQAHLSRTGGRWKESPRKNTMNDLQDELMTIRLREAQAQADLRELRQRLVELETQDQIHSNLLNRTEQECLGLQEKLQYLTAQNKGLQTQLSETKRKHAESECKSKEEVMAVRLREADSMAAVAEMRQRIAELEIQREEGMIQGQLNNSDSSQYIRELKDQIDELKAEIRLMKGQKPFEDSMGFDGIHIVSHLAVDEDSLHSSDEELLTNPMVVGALQDVLYPLSPCNARFLRGMESSGKESDGSTDSEPEDPTSTTEADGEMEPQIIFGETLSK</sequence>
<feature type="coiled-coil region" evidence="3">
    <location>
        <begin position="571"/>
        <end position="725"/>
    </location>
</feature>
<dbReference type="Pfam" id="PF00566">
    <property type="entry name" value="RabGAP-TBC"/>
    <property type="match status" value="1"/>
</dbReference>
<dbReference type="Gene3D" id="1.10.472.80">
    <property type="entry name" value="Ypt/Rab-GAP domain of gyp1p, domain 3"/>
    <property type="match status" value="1"/>
</dbReference>
<reference evidence="5" key="1">
    <citation type="submission" date="2025-08" db="UniProtKB">
        <authorList>
            <consortium name="Ensembl"/>
        </authorList>
    </citation>
    <scope>IDENTIFICATION</scope>
</reference>
<dbReference type="PANTHER" id="PTHR47219">
    <property type="entry name" value="RAB GTPASE-ACTIVATING PROTEIN 1-LIKE"/>
    <property type="match status" value="1"/>
</dbReference>
<dbReference type="InterPro" id="IPR050302">
    <property type="entry name" value="Rab_GAP_TBC_domain"/>
</dbReference>
<keyword evidence="6" id="KW-1185">Reference proteome</keyword>
<evidence type="ECO:0000256" key="3">
    <source>
        <dbReference type="SAM" id="Coils"/>
    </source>
</evidence>
<dbReference type="Ensembl" id="ENSCPBT00000016117.1">
    <property type="protein sequence ID" value="ENSCPBP00000013589.1"/>
    <property type="gene ID" value="ENSCPBG00000010149.1"/>
</dbReference>
<evidence type="ECO:0000256" key="4">
    <source>
        <dbReference type="SAM" id="MobiDB-lite"/>
    </source>
</evidence>
<dbReference type="GO" id="GO:0031267">
    <property type="term" value="F:small GTPase binding"/>
    <property type="evidence" value="ECO:0007669"/>
    <property type="project" value="TreeGrafter"/>
</dbReference>
<keyword evidence="2 3" id="KW-0175">Coiled coil</keyword>
<feature type="compositionally biased region" description="Polar residues" evidence="4">
    <location>
        <begin position="19"/>
        <end position="45"/>
    </location>
</feature>
<dbReference type="FunFam" id="1.10.10.750:FF:000002">
    <property type="entry name" value="Ecotropic viral integration site 5"/>
    <property type="match status" value="1"/>
</dbReference>
<proteinExistence type="predicted"/>
<dbReference type="SUPFAM" id="SSF47923">
    <property type="entry name" value="Ypt/Rab-GAP domain of gyp1p"/>
    <property type="match status" value="2"/>
</dbReference>
<name>A0A8C3FT08_CHRPI</name>
<evidence type="ECO:0000256" key="1">
    <source>
        <dbReference type="ARBA" id="ARBA00022553"/>
    </source>
</evidence>
<keyword evidence="1" id="KW-0597">Phosphoprotein</keyword>
<dbReference type="SMART" id="SM00164">
    <property type="entry name" value="TBC"/>
    <property type="match status" value="1"/>
</dbReference>
<dbReference type="CTD" id="115704"/>
<dbReference type="Gene3D" id="1.10.8.270">
    <property type="entry name" value="putative rabgap domain of human tbc1 domain family member 14 like domains"/>
    <property type="match status" value="1"/>
</dbReference>
<evidence type="ECO:0000256" key="2">
    <source>
        <dbReference type="ARBA" id="ARBA00023054"/>
    </source>
</evidence>
<dbReference type="RefSeq" id="XP_005296118.1">
    <property type="nucleotide sequence ID" value="XM_005296061.5"/>
</dbReference>
<dbReference type="AlphaFoldDB" id="A0A8C3FT08"/>
<dbReference type="Proteomes" id="UP000694380">
    <property type="component" value="Unplaced"/>
</dbReference>
<dbReference type="InterPro" id="IPR035969">
    <property type="entry name" value="Rab-GAP_TBC_sf"/>
</dbReference>
<dbReference type="OrthoDB" id="295078at2759"/>
<feature type="region of interest" description="Disordered" evidence="4">
    <location>
        <begin position="1"/>
        <end position="47"/>
    </location>
</feature>
<evidence type="ECO:0000313" key="5">
    <source>
        <dbReference type="Ensembl" id="ENSCPBP00000013589.1"/>
    </source>
</evidence>
<feature type="compositionally biased region" description="Low complexity" evidence="4">
    <location>
        <begin position="70"/>
        <end position="90"/>
    </location>
</feature>
<feature type="coiled-coil region" evidence="3">
    <location>
        <begin position="375"/>
        <end position="461"/>
    </location>
</feature>
<evidence type="ECO:0000313" key="6">
    <source>
        <dbReference type="Proteomes" id="UP000694380"/>
    </source>
</evidence>
<feature type="region of interest" description="Disordered" evidence="4">
    <location>
        <begin position="64"/>
        <end position="90"/>
    </location>
</feature>
<dbReference type="GO" id="GO:0005096">
    <property type="term" value="F:GTPase activator activity"/>
    <property type="evidence" value="ECO:0007669"/>
    <property type="project" value="UniProtKB-ARBA"/>
</dbReference>
<reference evidence="5" key="2">
    <citation type="submission" date="2025-09" db="UniProtKB">
        <authorList>
            <consortium name="Ensembl"/>
        </authorList>
    </citation>
    <scope>IDENTIFICATION</scope>
</reference>
<feature type="region of interest" description="Disordered" evidence="4">
    <location>
        <begin position="785"/>
        <end position="825"/>
    </location>
</feature>
<dbReference type="GeneID" id="101933520"/>
<gene>
    <name evidence="5" type="primary">EVI5L</name>
</gene>
<protein>
    <submittedName>
        <fullName evidence="5">Ecotropic viral integration site 5 like</fullName>
    </submittedName>
</protein>
<dbReference type="GeneTree" id="ENSGT00940000153846"/>
<dbReference type="FunFam" id="1.10.8.270:FF:000003">
    <property type="entry name" value="Ecotropic viral integration site 5"/>
    <property type="match status" value="1"/>
</dbReference>
<dbReference type="Gene3D" id="1.10.10.750">
    <property type="entry name" value="Ypt/Rab-GAP domain of gyp1p, domain 1"/>
    <property type="match status" value="1"/>
</dbReference>
<dbReference type="InterPro" id="IPR000195">
    <property type="entry name" value="Rab-GAP-TBC_dom"/>
</dbReference>
<organism evidence="5 6">
    <name type="scientific">Chrysemys picta bellii</name>
    <name type="common">Western painted turtle</name>
    <name type="synonym">Emys bellii</name>
    <dbReference type="NCBI Taxonomy" id="8478"/>
    <lineage>
        <taxon>Eukaryota</taxon>
        <taxon>Metazoa</taxon>
        <taxon>Chordata</taxon>
        <taxon>Craniata</taxon>
        <taxon>Vertebrata</taxon>
        <taxon>Euteleostomi</taxon>
        <taxon>Archelosauria</taxon>
        <taxon>Testudinata</taxon>
        <taxon>Testudines</taxon>
        <taxon>Cryptodira</taxon>
        <taxon>Durocryptodira</taxon>
        <taxon>Testudinoidea</taxon>
        <taxon>Emydidae</taxon>
        <taxon>Chrysemys</taxon>
    </lineage>
</organism>